<organism evidence="2 3">
    <name type="scientific">Salipiger bermudensis (strain DSM 26914 / JCM 13377 / KCTC 12554 / HTCC2601)</name>
    <name type="common">Pelagibaca bermudensis</name>
    <dbReference type="NCBI Taxonomy" id="314265"/>
    <lineage>
        <taxon>Bacteria</taxon>
        <taxon>Pseudomonadati</taxon>
        <taxon>Pseudomonadota</taxon>
        <taxon>Alphaproteobacteria</taxon>
        <taxon>Rhodobacterales</taxon>
        <taxon>Roseobacteraceae</taxon>
        <taxon>Salipiger</taxon>
    </lineage>
</organism>
<dbReference type="CDD" id="cd04301">
    <property type="entry name" value="NAT_SF"/>
    <property type="match status" value="1"/>
</dbReference>
<comment type="caution">
    <text evidence="2">The sequence shown here is derived from an EMBL/GenBank/DDBJ whole genome shotgun (WGS) entry which is preliminary data.</text>
</comment>
<dbReference type="InterPro" id="IPR016181">
    <property type="entry name" value="Acyl_CoA_acyltransferase"/>
</dbReference>
<sequence length="242" mass="26141">MSAPSLTRLYDAIDRTWPAANVIEAGPWRLRDGGGGGKRVSCATAAGDWDRDDLAAAEQAMRLMGQDALFMIRAGEEALDAALATEGYAVIDPVTLWLAPVNSLTDLEIPRVKAFAIWEPLAVMHEIWAEGGIGPARYQVMDRAEGPKAAIFGRTDDKPAGAGFCAIHDGIAMVHALEIRAAHRGKGLGKWMMRRAAIWAQENGADWIAALCVKENAPANGLYASLGFEPVGEYHYRIKPET</sequence>
<dbReference type="InterPro" id="IPR000182">
    <property type="entry name" value="GNAT_dom"/>
</dbReference>
<proteinExistence type="predicted"/>
<dbReference type="HOGENOM" id="CLU_101363_0_0_5"/>
<protein>
    <submittedName>
        <fullName evidence="2">Acetyltransferase, GNAT family protein</fullName>
    </submittedName>
</protein>
<dbReference type="RefSeq" id="WP_007796847.1">
    <property type="nucleotide sequence ID" value="NZ_DS022276.1"/>
</dbReference>
<dbReference type="eggNOG" id="COG0456">
    <property type="taxonomic scope" value="Bacteria"/>
</dbReference>
<dbReference type="PROSITE" id="PS51186">
    <property type="entry name" value="GNAT"/>
    <property type="match status" value="1"/>
</dbReference>
<dbReference type="Proteomes" id="UP000006230">
    <property type="component" value="Unassembled WGS sequence"/>
</dbReference>
<dbReference type="Gene3D" id="3.40.630.30">
    <property type="match status" value="1"/>
</dbReference>
<dbReference type="STRING" id="314265.R2601_16675"/>
<gene>
    <name evidence="2" type="ORF">R2601_16675</name>
</gene>
<dbReference type="AlphaFoldDB" id="Q0FI01"/>
<evidence type="ECO:0000313" key="2">
    <source>
        <dbReference type="EMBL" id="EAU43802.1"/>
    </source>
</evidence>
<dbReference type="SUPFAM" id="SSF55729">
    <property type="entry name" value="Acyl-CoA N-acyltransferases (Nat)"/>
    <property type="match status" value="1"/>
</dbReference>
<accession>Q0FI01</accession>
<feature type="domain" description="N-acetyltransferase" evidence="1">
    <location>
        <begin position="107"/>
        <end position="242"/>
    </location>
</feature>
<dbReference type="GO" id="GO:0016747">
    <property type="term" value="F:acyltransferase activity, transferring groups other than amino-acyl groups"/>
    <property type="evidence" value="ECO:0007669"/>
    <property type="project" value="InterPro"/>
</dbReference>
<dbReference type="Pfam" id="PF00583">
    <property type="entry name" value="Acetyltransf_1"/>
    <property type="match status" value="1"/>
</dbReference>
<evidence type="ECO:0000313" key="3">
    <source>
        <dbReference type="Proteomes" id="UP000006230"/>
    </source>
</evidence>
<keyword evidence="3" id="KW-1185">Reference proteome</keyword>
<keyword evidence="2" id="KW-0808">Transferase</keyword>
<dbReference type="OrthoDB" id="7301318at2"/>
<evidence type="ECO:0000259" key="1">
    <source>
        <dbReference type="PROSITE" id="PS51186"/>
    </source>
</evidence>
<name>Q0FI01_SALBH</name>
<reference evidence="2 3" key="1">
    <citation type="journal article" date="2010" name="J. Bacteriol.">
        <title>Genome sequences of Pelagibaca bermudensis HTCC2601T and Maritimibacter alkaliphilus HTCC2654T, the type strains of two marine Roseobacter genera.</title>
        <authorList>
            <person name="Thrash J.C."/>
            <person name="Cho J.C."/>
            <person name="Ferriera S."/>
            <person name="Johnson J."/>
            <person name="Vergin K.L."/>
            <person name="Giovannoni S.J."/>
        </authorList>
    </citation>
    <scope>NUCLEOTIDE SEQUENCE [LARGE SCALE GENOMIC DNA]</scope>
    <source>
        <strain evidence="3">DSM 26914 / JCM 13377 / KCTC 12554 / HTCC2601</strain>
    </source>
</reference>
<dbReference type="EMBL" id="AATQ01000065">
    <property type="protein sequence ID" value="EAU43802.1"/>
    <property type="molecule type" value="Genomic_DNA"/>
</dbReference>